<proteinExistence type="predicted"/>
<organism evidence="1">
    <name type="scientific">marine sediment metagenome</name>
    <dbReference type="NCBI Taxonomy" id="412755"/>
    <lineage>
        <taxon>unclassified sequences</taxon>
        <taxon>metagenomes</taxon>
        <taxon>ecological metagenomes</taxon>
    </lineage>
</organism>
<gene>
    <name evidence="1" type="ORF">S12H4_28619</name>
</gene>
<dbReference type="AlphaFoldDB" id="X1SDB5"/>
<dbReference type="CDD" id="cd18722">
    <property type="entry name" value="PIN_NicB-like"/>
    <property type="match status" value="1"/>
</dbReference>
<dbReference type="Gene3D" id="3.40.50.1010">
    <property type="entry name" value="5'-nuclease"/>
    <property type="match status" value="1"/>
</dbReference>
<dbReference type="EMBL" id="BARW01016433">
    <property type="protein sequence ID" value="GAI90977.1"/>
    <property type="molecule type" value="Genomic_DNA"/>
</dbReference>
<evidence type="ECO:0000313" key="1">
    <source>
        <dbReference type="EMBL" id="GAI90977.1"/>
    </source>
</evidence>
<reference evidence="1" key="1">
    <citation type="journal article" date="2014" name="Front. Microbiol.">
        <title>High frequency of phylogenetically diverse reductive dehalogenase-homologous genes in deep subseafloor sedimentary metagenomes.</title>
        <authorList>
            <person name="Kawai M."/>
            <person name="Futagami T."/>
            <person name="Toyoda A."/>
            <person name="Takaki Y."/>
            <person name="Nishi S."/>
            <person name="Hori S."/>
            <person name="Arai W."/>
            <person name="Tsubouchi T."/>
            <person name="Morono Y."/>
            <person name="Uchiyama I."/>
            <person name="Ito T."/>
            <person name="Fujiyama A."/>
            <person name="Inagaki F."/>
            <person name="Takami H."/>
        </authorList>
    </citation>
    <scope>NUCLEOTIDE SEQUENCE</scope>
    <source>
        <strain evidence="1">Expedition CK06-06</strain>
    </source>
</reference>
<comment type="caution">
    <text evidence="1">The sequence shown here is derived from an EMBL/GenBank/DDBJ whole genome shotgun (WGS) entry which is preliminary data.</text>
</comment>
<evidence type="ECO:0008006" key="2">
    <source>
        <dbReference type="Google" id="ProtNLM"/>
    </source>
</evidence>
<protein>
    <recommendedName>
        <fullName evidence="2">NYN domain-containing protein</fullName>
    </recommendedName>
</protein>
<feature type="non-terminal residue" evidence="1">
    <location>
        <position position="1"/>
    </location>
</feature>
<sequence>IMNERVIFYIDGLNLYNGLKKANLRKYYWLDLRELAIKLCLPNQKLIRVKYFTSMVSTKFDEDKFHRQSSYIKAIKTLPDMEVFLGRHQKET</sequence>
<name>X1SDB5_9ZZZZ</name>
<accession>X1SDB5</accession>